<dbReference type="InterPro" id="IPR056021">
    <property type="entry name" value="DUF7600"/>
</dbReference>
<dbReference type="GO" id="GO:0019748">
    <property type="term" value="P:secondary metabolic process"/>
    <property type="evidence" value="ECO:0007669"/>
    <property type="project" value="TreeGrafter"/>
</dbReference>
<dbReference type="PANTHER" id="PTHR43544">
    <property type="entry name" value="SHORT-CHAIN DEHYDROGENASE/REDUCTASE"/>
    <property type="match status" value="1"/>
</dbReference>
<dbReference type="SMART" id="SM00256">
    <property type="entry name" value="FBOX"/>
    <property type="match status" value="1"/>
</dbReference>
<comment type="caution">
    <text evidence="2">The sequence shown here is derived from an EMBL/GenBank/DDBJ whole genome shotgun (WGS) entry which is preliminary data.</text>
</comment>
<dbReference type="Pfam" id="PF00646">
    <property type="entry name" value="F-box"/>
    <property type="match status" value="1"/>
</dbReference>
<accession>A0A5M3YZC2</accession>
<dbReference type="SUPFAM" id="SSF51735">
    <property type="entry name" value="NAD(P)-binding Rossmann-fold domains"/>
    <property type="match status" value="1"/>
</dbReference>
<dbReference type="VEuPathDB" id="FungiDB:ATEG_03417"/>
<dbReference type="OrthoDB" id="191139at2759"/>
<dbReference type="PROSITE" id="PS50181">
    <property type="entry name" value="FBOX"/>
    <property type="match status" value="1"/>
</dbReference>
<reference evidence="2 3" key="1">
    <citation type="submission" date="2020-01" db="EMBL/GenBank/DDBJ databases">
        <title>Aspergillus terreus IFO 6365 whole genome shotgun sequence.</title>
        <authorList>
            <person name="Kanamasa S."/>
            <person name="Takahashi H."/>
        </authorList>
    </citation>
    <scope>NUCLEOTIDE SEQUENCE [LARGE SCALE GENOMIC DNA]</scope>
    <source>
        <strain evidence="2 3">IFO 6365</strain>
    </source>
</reference>
<dbReference type="SUPFAM" id="SSF81383">
    <property type="entry name" value="F-box domain"/>
    <property type="match status" value="1"/>
</dbReference>
<dbReference type="PANTHER" id="PTHR43544:SF32">
    <property type="entry name" value="CHAIN DEHYDROGENASE, PUTATIVE (AFU_ORTHOLOGUE AFUA_5G01530)-RELATED"/>
    <property type="match status" value="1"/>
</dbReference>
<keyword evidence="3" id="KW-1185">Reference proteome</keyword>
<evidence type="ECO:0000313" key="2">
    <source>
        <dbReference type="EMBL" id="GFF17297.1"/>
    </source>
</evidence>
<name>A0A5M3YZC2_ASPTE</name>
<protein>
    <submittedName>
        <fullName evidence="2">NAD(P)-binding protein</fullName>
    </submittedName>
</protein>
<dbReference type="Proteomes" id="UP000452235">
    <property type="component" value="Unassembled WGS sequence"/>
</dbReference>
<dbReference type="InterPro" id="IPR036291">
    <property type="entry name" value="NAD(P)-bd_dom_sf"/>
</dbReference>
<evidence type="ECO:0000313" key="3">
    <source>
        <dbReference type="Proteomes" id="UP000452235"/>
    </source>
</evidence>
<dbReference type="InterPro" id="IPR036047">
    <property type="entry name" value="F-box-like_dom_sf"/>
</dbReference>
<dbReference type="AlphaFoldDB" id="A0A5M3YZC2"/>
<comment type="similarity">
    <text evidence="1">Belongs to the short-chain dehydrogenases/reductases (SDR) family.</text>
</comment>
<organism evidence="2 3">
    <name type="scientific">Aspergillus terreus</name>
    <dbReference type="NCBI Taxonomy" id="33178"/>
    <lineage>
        <taxon>Eukaryota</taxon>
        <taxon>Fungi</taxon>
        <taxon>Dikarya</taxon>
        <taxon>Ascomycota</taxon>
        <taxon>Pezizomycotina</taxon>
        <taxon>Eurotiomycetes</taxon>
        <taxon>Eurotiomycetidae</taxon>
        <taxon>Eurotiales</taxon>
        <taxon>Aspergillaceae</taxon>
        <taxon>Aspergillus</taxon>
        <taxon>Aspergillus subgen. Circumdati</taxon>
    </lineage>
</organism>
<dbReference type="InterPro" id="IPR051468">
    <property type="entry name" value="Fungal_SecMetab_SDRs"/>
</dbReference>
<dbReference type="PRINTS" id="PR00081">
    <property type="entry name" value="GDHRDH"/>
</dbReference>
<proteinExistence type="inferred from homology"/>
<sequence>MAVKVSNMWVKKTSLISFASDIPLPVYQAGEKIKLMRSSNVLFDLAGYPKMLLPIGHKSNPESGYDGLYADIQGAFIFHAVCWDELCGFFGPAGPDLKRLYAACIHDDYTPRRFPFSIDGTLLLTSSPPRPSMRRIWKLRSQCPNGVESSWVRTTRLKLLALQYILELKHQGRCKGRCTRILRLLYTQFPPPDSPSCPDIFSRLPVEIRGEIARYLSTTDFFALRLASRNMACLFEDQNFWKSRFFQTDERPGVDLVFQQQGISTRGPIDWRALYRYRPCHVEHLQRAAYGQTKRWQNNTWLRERTLSASGHLPSLRDFMAGKCDASANCPYKFHNTLSLESVMLPQRDVEVAVWVSGDDVGERTYVAGLAISSPDQPTTYVGYRLPQEPVRLRVSTLQWINVASHDDDSGIAGIAIANTEPTEPWSELTWAGQHEGMTVVTHATINRYLVVHCLVGKLGANQGIGLETAKHLLQSANYHIIIGARDLTKGLATAQHLQSLPGTRGTASAVQIDVTSDTSVDAAAATIGAQHGRLDVLVNNAGIVGAPHLPQRDAFRAVLDTNVVGALSTTEACLGLLRKSAEPRLVFVSSSMGSIAHAADPGSPYYRPEATEYRCSKAAVNMLMVMYWARLKGEGFKVFGADPGLCATNFVGDADALRQRGAVEADEGGRRVAVVVRGEKDADVGKVLGVYGVSPF</sequence>
<dbReference type="GO" id="GO:0016491">
    <property type="term" value="F:oxidoreductase activity"/>
    <property type="evidence" value="ECO:0007669"/>
    <property type="project" value="TreeGrafter"/>
</dbReference>
<dbReference type="VEuPathDB" id="FungiDB:ATEG_08021"/>
<dbReference type="GO" id="GO:0005737">
    <property type="term" value="C:cytoplasm"/>
    <property type="evidence" value="ECO:0007669"/>
    <property type="project" value="TreeGrafter"/>
</dbReference>
<dbReference type="Gene3D" id="3.40.50.720">
    <property type="entry name" value="NAD(P)-binding Rossmann-like Domain"/>
    <property type="match status" value="1"/>
</dbReference>
<dbReference type="EMBL" id="BLJY01000006">
    <property type="protein sequence ID" value="GFF17297.1"/>
    <property type="molecule type" value="Genomic_DNA"/>
</dbReference>
<gene>
    <name evidence="2" type="ORF">ATEIFO6365_0006064500</name>
</gene>
<evidence type="ECO:0000256" key="1">
    <source>
        <dbReference type="ARBA" id="ARBA00006484"/>
    </source>
</evidence>
<dbReference type="Gene3D" id="1.20.1280.50">
    <property type="match status" value="1"/>
</dbReference>
<dbReference type="InterPro" id="IPR002347">
    <property type="entry name" value="SDR_fam"/>
</dbReference>
<dbReference type="Pfam" id="PF00106">
    <property type="entry name" value="adh_short"/>
    <property type="match status" value="1"/>
</dbReference>
<dbReference type="Pfam" id="PF24539">
    <property type="entry name" value="DUF7600"/>
    <property type="match status" value="1"/>
</dbReference>
<dbReference type="InterPro" id="IPR001810">
    <property type="entry name" value="F-box_dom"/>
</dbReference>